<dbReference type="Proteomes" id="UP000515145">
    <property type="component" value="Chromosome 2"/>
</dbReference>
<reference evidence="3" key="1">
    <citation type="submission" date="2025-08" db="UniProtKB">
        <authorList>
            <consortium name="RefSeq"/>
        </authorList>
    </citation>
    <scope>IDENTIFICATION</scope>
</reference>
<gene>
    <name evidence="3" type="primary">LOC114431857</name>
</gene>
<accession>A0A6P7HIB8</accession>
<feature type="region of interest" description="Disordered" evidence="1">
    <location>
        <begin position="225"/>
        <end position="278"/>
    </location>
</feature>
<feature type="region of interest" description="Disordered" evidence="1">
    <location>
        <begin position="618"/>
        <end position="670"/>
    </location>
</feature>
<protein>
    <submittedName>
        <fullName evidence="3">Uncharacterized protein LOC114431857 isoform X1</fullName>
    </submittedName>
</protein>
<feature type="compositionally biased region" description="Low complexity" evidence="1">
    <location>
        <begin position="798"/>
        <end position="809"/>
    </location>
</feature>
<feature type="compositionally biased region" description="Polar residues" evidence="1">
    <location>
        <begin position="251"/>
        <end position="278"/>
    </location>
</feature>
<feature type="region of interest" description="Disordered" evidence="1">
    <location>
        <begin position="508"/>
        <end position="560"/>
    </location>
</feature>
<evidence type="ECO:0000256" key="1">
    <source>
        <dbReference type="SAM" id="MobiDB-lite"/>
    </source>
</evidence>
<dbReference type="OrthoDB" id="8757553at2759"/>
<dbReference type="AlphaFoldDB" id="A0A6P7HIB8"/>
<keyword evidence="2" id="KW-1185">Reference proteome</keyword>
<feature type="compositionally biased region" description="Basic residues" evidence="1">
    <location>
        <begin position="637"/>
        <end position="647"/>
    </location>
</feature>
<feature type="region of interest" description="Disordered" evidence="1">
    <location>
        <begin position="720"/>
        <end position="860"/>
    </location>
</feature>
<feature type="compositionally biased region" description="Polar residues" evidence="1">
    <location>
        <begin position="225"/>
        <end position="235"/>
    </location>
</feature>
<feature type="compositionally biased region" description="Polar residues" evidence="1">
    <location>
        <begin position="769"/>
        <end position="781"/>
    </location>
</feature>
<feature type="compositionally biased region" description="Acidic residues" evidence="1">
    <location>
        <begin position="475"/>
        <end position="490"/>
    </location>
</feature>
<feature type="compositionally biased region" description="Polar residues" evidence="1">
    <location>
        <begin position="618"/>
        <end position="628"/>
    </location>
</feature>
<feature type="compositionally biased region" description="Pro residues" evidence="1">
    <location>
        <begin position="422"/>
        <end position="432"/>
    </location>
</feature>
<dbReference type="RefSeq" id="XP_028255320.1">
    <property type="nucleotide sequence ID" value="XM_028399519.1"/>
</dbReference>
<feature type="region of interest" description="Disordered" evidence="1">
    <location>
        <begin position="411"/>
        <end position="432"/>
    </location>
</feature>
<sequence>MSYTSSPLLLDLLEGKLFNLESSSSTISMLEKTSTNVETTKKSSLLSINDKQKVAQNPDYSGVTDQSSSQKMSPFSPSSLPFLKEILAGGEPRPFTDEEINCVIKKILEYFLNKSLLTKDINNGLQVHSLQTSNSIPATIPTESLQEDVKRRSLSHAAIEQCTSAARGAIKENGQKDSKAGSQVKGHKDNLEIVQGIAATSTKNKESRLVVTTVSKEYLGSTHSCISSQDWSNTDKNQHAGGKAVKRAQLDSVTNMSPGHSQIKANNSNPREQPMLGQTSANPSMVEHCAYMHSLPPLPHPVTVVKNALYEDISDSEGATQTPNEWQNELQFSALSQYSVCEGISEDNDPLTSLTPELSKPSIQQYGHVMCADVLDEDQTDDWLVIPLVISEIKFESGDEDQKDQEVVELVKDGEERRPSGPVLPKPRFPAPNPAPVSSLFCPIEEYDTIESFKQANISQYLKRDLAQESSIACDPEDSCETEDSSDYSDDSEHNYLTVSRKLLTLSSAASSKTDESDEEKDNLKRCKTRRRKKPKREDVIVLNSDSEDSNSITRPYRDKESVDTYYNNYAASRQNLSSDESVIVIEDNTDQNYGEGASPSVGDHETAKHCLKSLASSDASRGINSGQPRHGEVKSPHLKKKAKTNRRILSTDSEESDKDTRGSFEAKNMLCKTSPLSKKEPHPVGMVSPTTLGPNPVIPRYAFTQVSSTSVVLNRLKPTVQKHKKAMPLQTSKETSKTAESSKAYLKRNKKGQLVSKPDPTNQKHHTSTVSQMKQSSSNPRLHCPNKTPSALRHSYTTTKAPSSTTKPLAVERLTREWERSYYPTRRDKKTGSETEEAIPGPSRSERVQQRRQSYQEPSVPLLMKRSKDEARQLTANATNRISHAERTVGYAVGEGYKWRNSSKGGSTKRGRSPPICLDWDEDPSSSYVCYN</sequence>
<evidence type="ECO:0000313" key="3">
    <source>
        <dbReference type="RefSeq" id="XP_028255320.1"/>
    </source>
</evidence>
<dbReference type="InParanoid" id="A0A6P7HIB8"/>
<name>A0A6P7HIB8_9TELE</name>
<feature type="region of interest" description="Disordered" evidence="1">
    <location>
        <begin position="472"/>
        <end position="494"/>
    </location>
</feature>
<organism evidence="2 3">
    <name type="scientific">Parambassis ranga</name>
    <name type="common">Indian glassy fish</name>
    <dbReference type="NCBI Taxonomy" id="210632"/>
    <lineage>
        <taxon>Eukaryota</taxon>
        <taxon>Metazoa</taxon>
        <taxon>Chordata</taxon>
        <taxon>Craniata</taxon>
        <taxon>Vertebrata</taxon>
        <taxon>Euteleostomi</taxon>
        <taxon>Actinopterygii</taxon>
        <taxon>Neopterygii</taxon>
        <taxon>Teleostei</taxon>
        <taxon>Neoteleostei</taxon>
        <taxon>Acanthomorphata</taxon>
        <taxon>Ovalentaria</taxon>
        <taxon>Ambassidae</taxon>
        <taxon>Parambassis</taxon>
    </lineage>
</organism>
<proteinExistence type="predicted"/>
<feature type="region of interest" description="Disordered" evidence="1">
    <location>
        <begin position="899"/>
        <end position="926"/>
    </location>
</feature>
<evidence type="ECO:0000313" key="2">
    <source>
        <dbReference type="Proteomes" id="UP000515145"/>
    </source>
</evidence>
<dbReference type="GeneID" id="114431857"/>
<feature type="compositionally biased region" description="Basic residues" evidence="1">
    <location>
        <begin position="526"/>
        <end position="535"/>
    </location>
</feature>